<comment type="caution">
    <text evidence="2">The sequence shown here is derived from an EMBL/GenBank/DDBJ whole genome shotgun (WGS) entry which is preliminary data.</text>
</comment>
<sequence length="125" mass="13930">MERDGKAGLGCVVRADRAEQLQGRAAGRSSSRLQESTCKTPRGLKRKSCNSGMKMERKTSSKTPNSCRFITKIKISTPGEEDLSCRKFSGDDLIACFFLEEKIFQNFSELKGTISNEQNPLKSRC</sequence>
<feature type="region of interest" description="Disordered" evidence="1">
    <location>
        <begin position="22"/>
        <end position="63"/>
    </location>
</feature>
<organism evidence="2 3">
    <name type="scientific">Ameca splendens</name>
    <dbReference type="NCBI Taxonomy" id="208324"/>
    <lineage>
        <taxon>Eukaryota</taxon>
        <taxon>Metazoa</taxon>
        <taxon>Chordata</taxon>
        <taxon>Craniata</taxon>
        <taxon>Vertebrata</taxon>
        <taxon>Euteleostomi</taxon>
        <taxon>Actinopterygii</taxon>
        <taxon>Neopterygii</taxon>
        <taxon>Teleostei</taxon>
        <taxon>Neoteleostei</taxon>
        <taxon>Acanthomorphata</taxon>
        <taxon>Ovalentaria</taxon>
        <taxon>Atherinomorphae</taxon>
        <taxon>Cyprinodontiformes</taxon>
        <taxon>Goodeidae</taxon>
        <taxon>Ameca</taxon>
    </lineage>
</organism>
<dbReference type="EMBL" id="JAHRIP010039302">
    <property type="protein sequence ID" value="MEQ2295992.1"/>
    <property type="molecule type" value="Genomic_DNA"/>
</dbReference>
<proteinExistence type="predicted"/>
<evidence type="ECO:0000256" key="1">
    <source>
        <dbReference type="SAM" id="MobiDB-lite"/>
    </source>
</evidence>
<gene>
    <name evidence="2" type="ORF">AMECASPLE_020288</name>
</gene>
<reference evidence="2 3" key="1">
    <citation type="submission" date="2021-06" db="EMBL/GenBank/DDBJ databases">
        <authorList>
            <person name="Palmer J.M."/>
        </authorList>
    </citation>
    <scope>NUCLEOTIDE SEQUENCE [LARGE SCALE GENOMIC DNA]</scope>
    <source>
        <strain evidence="2 3">AS_MEX2019</strain>
        <tissue evidence="2">Muscle</tissue>
    </source>
</reference>
<name>A0ABV0YQ54_9TELE</name>
<dbReference type="Proteomes" id="UP001469553">
    <property type="component" value="Unassembled WGS sequence"/>
</dbReference>
<evidence type="ECO:0000313" key="3">
    <source>
        <dbReference type="Proteomes" id="UP001469553"/>
    </source>
</evidence>
<keyword evidence="3" id="KW-1185">Reference proteome</keyword>
<protein>
    <submittedName>
        <fullName evidence="2">Uncharacterized protein</fullName>
    </submittedName>
</protein>
<accession>A0ABV0YQ54</accession>
<feature type="compositionally biased region" description="Polar residues" evidence="1">
    <location>
        <begin position="28"/>
        <end position="39"/>
    </location>
</feature>
<evidence type="ECO:0000313" key="2">
    <source>
        <dbReference type="EMBL" id="MEQ2295992.1"/>
    </source>
</evidence>